<proteinExistence type="predicted"/>
<feature type="transmembrane region" description="Helical" evidence="1">
    <location>
        <begin position="6"/>
        <end position="27"/>
    </location>
</feature>
<evidence type="ECO:0000313" key="3">
    <source>
        <dbReference type="Proteomes" id="UP000515934"/>
    </source>
</evidence>
<keyword evidence="1" id="KW-1133">Transmembrane helix</keyword>
<gene>
    <name evidence="2" type="ORF">H9L06_04585</name>
</gene>
<keyword evidence="1" id="KW-0472">Membrane</keyword>
<keyword evidence="3" id="KW-1185">Reference proteome</keyword>
<accession>A0A7G9S7R7</accession>
<feature type="transmembrane region" description="Helical" evidence="1">
    <location>
        <begin position="48"/>
        <end position="72"/>
    </location>
</feature>
<evidence type="ECO:0000313" key="2">
    <source>
        <dbReference type="EMBL" id="QNN63892.1"/>
    </source>
</evidence>
<evidence type="ECO:0000256" key="1">
    <source>
        <dbReference type="SAM" id="Phobius"/>
    </source>
</evidence>
<sequence length="141" mass="15065">MIPVINYWAVIIAAISTMVVGSVWYTPKVFGNAWMRLAKVDPNSGKSAVGPIVVTVIVSLISAWVLAGATWISNEFYGGSFLLAALLTAVILWAGFTAARFITHDAFEGRPAGLTIMNIAHEFVTFVVMAVIIGVWPPAVA</sequence>
<protein>
    <submittedName>
        <fullName evidence="2">DUF1761 domain-containing protein</fullName>
    </submittedName>
</protein>
<feature type="transmembrane region" description="Helical" evidence="1">
    <location>
        <begin position="114"/>
        <end position="136"/>
    </location>
</feature>
<keyword evidence="1" id="KW-0812">Transmembrane</keyword>
<dbReference type="RefSeq" id="WP_187556349.1">
    <property type="nucleotide sequence ID" value="NZ_CP060716.1"/>
</dbReference>
<dbReference type="EMBL" id="CP060716">
    <property type="protein sequence ID" value="QNN63892.1"/>
    <property type="molecule type" value="Genomic_DNA"/>
</dbReference>
<dbReference type="Proteomes" id="UP000515934">
    <property type="component" value="Chromosome"/>
</dbReference>
<dbReference type="KEGG" id="ldn:H9L06_04585"/>
<dbReference type="Pfam" id="PF08570">
    <property type="entry name" value="DUF1761"/>
    <property type="match status" value="1"/>
</dbReference>
<dbReference type="AlphaFoldDB" id="A0A7G9S7R7"/>
<reference evidence="2 3" key="1">
    <citation type="submission" date="2020-08" db="EMBL/GenBank/DDBJ databases">
        <title>Genome sequence of Leucobacter denitrificans KACC 14055T.</title>
        <authorList>
            <person name="Hyun D.-W."/>
            <person name="Bae J.-W."/>
        </authorList>
    </citation>
    <scope>NUCLEOTIDE SEQUENCE [LARGE SCALE GENOMIC DNA]</scope>
    <source>
        <strain evidence="2 3">KACC 14055</strain>
    </source>
</reference>
<name>A0A7G9S7R7_9MICO</name>
<organism evidence="2 3">
    <name type="scientific">Leucobacter denitrificans</name>
    <dbReference type="NCBI Taxonomy" id="683042"/>
    <lineage>
        <taxon>Bacteria</taxon>
        <taxon>Bacillati</taxon>
        <taxon>Actinomycetota</taxon>
        <taxon>Actinomycetes</taxon>
        <taxon>Micrococcales</taxon>
        <taxon>Microbacteriaceae</taxon>
        <taxon>Leucobacter</taxon>
    </lineage>
</organism>
<dbReference type="InterPro" id="IPR013879">
    <property type="entry name" value="DUF1761"/>
</dbReference>
<feature type="transmembrane region" description="Helical" evidence="1">
    <location>
        <begin position="78"/>
        <end position="102"/>
    </location>
</feature>